<reference evidence="4 5" key="1">
    <citation type="submission" date="2022-11" db="EMBL/GenBank/DDBJ databases">
        <title>Spartinivicinus poritis sp. nov., isolated from scleractinian coral Porites lutea.</title>
        <authorList>
            <person name="Zhang G."/>
            <person name="Cai L."/>
            <person name="Wei Q."/>
        </authorList>
    </citation>
    <scope>NUCLEOTIDE SEQUENCE [LARGE SCALE GENOMIC DNA]</scope>
    <source>
        <strain evidence="4 5">A2-2</strain>
    </source>
</reference>
<evidence type="ECO:0000256" key="1">
    <source>
        <dbReference type="ARBA" id="ARBA00004613"/>
    </source>
</evidence>
<evidence type="ECO:0000256" key="3">
    <source>
        <dbReference type="ARBA" id="ARBA00022837"/>
    </source>
</evidence>
<keyword evidence="2" id="KW-0964">Secreted</keyword>
<dbReference type="EMBL" id="JAPMOU010000032">
    <property type="protein sequence ID" value="MDE1464315.1"/>
    <property type="molecule type" value="Genomic_DNA"/>
</dbReference>
<gene>
    <name evidence="4" type="ORF">ORQ98_20345</name>
</gene>
<dbReference type="SUPFAM" id="SSF51120">
    <property type="entry name" value="beta-Roll"/>
    <property type="match status" value="2"/>
</dbReference>
<dbReference type="PRINTS" id="PR00313">
    <property type="entry name" value="CABNDNGRPT"/>
</dbReference>
<keyword evidence="5" id="KW-1185">Reference proteome</keyword>
<proteinExistence type="predicted"/>
<dbReference type="InterPro" id="IPR001343">
    <property type="entry name" value="Hemolysn_Ca-bd"/>
</dbReference>
<dbReference type="InterPro" id="IPR050557">
    <property type="entry name" value="RTX_toxin/Mannuronan_C5-epim"/>
</dbReference>
<dbReference type="RefSeq" id="WP_274690643.1">
    <property type="nucleotide sequence ID" value="NZ_JAPMOU010000032.1"/>
</dbReference>
<dbReference type="InterPro" id="IPR011049">
    <property type="entry name" value="Serralysin-like_metalloprot_C"/>
</dbReference>
<dbReference type="Pfam" id="PF00353">
    <property type="entry name" value="HemolysinCabind"/>
    <property type="match status" value="2"/>
</dbReference>
<dbReference type="PANTHER" id="PTHR38340:SF1">
    <property type="entry name" value="S-LAYER PROTEIN"/>
    <property type="match status" value="1"/>
</dbReference>
<protein>
    <submittedName>
        <fullName evidence="4">Calcium-binding protein</fullName>
    </submittedName>
</protein>
<dbReference type="Proteomes" id="UP001528823">
    <property type="component" value="Unassembled WGS sequence"/>
</dbReference>
<dbReference type="Gene3D" id="2.150.10.10">
    <property type="entry name" value="Serralysin-like metalloprotease, C-terminal"/>
    <property type="match status" value="2"/>
</dbReference>
<keyword evidence="3" id="KW-0106">Calcium</keyword>
<evidence type="ECO:0000313" key="5">
    <source>
        <dbReference type="Proteomes" id="UP001528823"/>
    </source>
</evidence>
<evidence type="ECO:0000256" key="2">
    <source>
        <dbReference type="ARBA" id="ARBA00022525"/>
    </source>
</evidence>
<comment type="subcellular location">
    <subcellularLocation>
        <location evidence="1">Secreted</location>
    </subcellularLocation>
</comment>
<name>A0ABT5UD58_9GAMM</name>
<dbReference type="PANTHER" id="PTHR38340">
    <property type="entry name" value="S-LAYER PROTEIN"/>
    <property type="match status" value="1"/>
</dbReference>
<comment type="caution">
    <text evidence="4">The sequence shown here is derived from an EMBL/GenBank/DDBJ whole genome shotgun (WGS) entry which is preliminary data.</text>
</comment>
<sequence length="2248" mass="246020">MTPNPTDNAVADTALNLSNQKHQTSASDLNTILTSLSGQLRTLLQTASSNSEEKTKAEKGYERAIDTLEQVKVTIDNRLRTDGENSILSIAETARISKQLAYIAKHTDNKQLKKLTNLLADHVFADWLSRARSDIESKIYDELKPLGEVGASKVKSIKVEIKGGANIYGADLQGSVGGEYQDILDADDEGLFFRTKIKTLAGGLNAGLKAGIAKLGARLKGSHSRLTFEEYNNVKAYVNMEAHNLTTLKRSDYEIKQAARKFSWRAVSRFLSNHFPGNAGSELKLYHKQLQKAVNNQHQLNELLASQLGINAKVTAAPPQLPETLRGYINSNSGSVDASAAVGIADTNLSASAGFKISKTQTEIYEFVPTHFWRVVKENAERIKELPANLLAHGHNLLNRNSATTPVYERAVAAIDTLRQDFSDYITAVQKYDGGDQSQQQVKHNLEKKWGVNGRHELLRAMYASFALFGHEAWQAASSDTESKAITEVMEKLALQLEAPPIQHSRQQLEDIASFRQLIRLSIADTKASFTVAVGPVSAEITVLKRNRVHPSRLRDGDYIDIDLKLQGNGSVGDITGLMDTVTAKLVDNYPGLIDADTFKGEVSDFFQNNIELSGSGAIRRSDRLFKPSYQQAYGDNQYHHQLTRYLFTKSASLSGGSSFPVGVGGNIGFKLGASYSDTRVLGEKIHANTLSYVMTRHNRFARNKELNGEWVEFLDKHNGGLKDLFRNLGASVGASEDDQSAVFKEAQHWLNELKDIAKTDEARSKAEKLESDFNQAMKRVSDHPDSEQAFTDAKSILNQFLSEQLTPWWAAHQSNWKSLAYTGERSWAEAPIDRIKGLGGFAINNISRVLKGNSLLPKPTTAEVKNQALNKALGVEDNKLILGFIQLLNQKGVSAATSYARNQLALGYIRWLQPDTANLQANSFAELVNGLPNSDLNTIASGQGAKLLRQKLQQAKAQGVQNIQLQVGERLFAIHIGDEAGIHLYDPMSGEVLEINSIKSTVEHLNQLKLKQQHWQLASMGTNNELTNRQLTQLSRGYTTDLDLLVRADRDKGLLTLGDQKISRAELWLTGVTLQGQKLDVDQLITLNQLDSSMQLDANQVDRWLNNLSGDNAHSALARIHRWLDAQPDLLPQGASNKAKILRQRAEAVVLLDQQLPLLTELDRNLSKTTQAIDELNARQQRLFGTQQAPNTRLNKLAKTLNGVNTLMSLSRLPGNIYQTADAFAKGEIKQGVQSLADTLTDNLDIALDVLANSTRVQAVSSRLASVAGKLGAATNFVGAGLGIWAAVDSFKAAGNAKTHVEKVDHIINGSFAVAGVVVAVATGIASLITAAAGPIGAAIGLAIGIAQGIYNAVKVRQQLSEAGISGSDLDLAGAAVFFGFPVPTRIANKAATNIGTRQWEAAQQQRLEAYARLGVDKLVYSSPKVFTAYGKIGGVSEGYDYYNLTPAELREYKRKNPGEVDSGWMFRQEAKAAEVKKLDSYDEENGVTLIQLGKGFDWARGDANRRNIFLIGHNQGNFGRRYFGGNKADTFEIRSPDAFPHLDVNDTVRIDGGAGIDTVSFRSMYGQNGVKVNLEPTSHHDNKATIEMRDGRKHTFLIDNVENIIGSEKNDEIFGDRKSNFLQGAEGNDNLNGSYGDDHLVGGAGSDYLEGSEGADSYTVTADDWLESDDLDTINNYSDQGLRAYRIQLEYLAENAHATRDEAIRYAWGKASNKAAVDQLISNFGDLSGYRESDHLMLSVSRGWLNSLRLAKKIFSSKGEFTSEKLDSLVQTFGLRQSDSNLHSQLTNALSKSSSHWDLLHSDDYKTVLAQLESNQPERVDVLKLDNYYKSELYQHLQFRDLLGNAYVATESGNNVEFDTMVLKTPDAGVHKIELDKRRIRVLSANESTPFSMVSLLSKKLLNVIGSKADDTIFGNELDNVIDGGAGYDQLSGGDGNDILIAGADGGLLSGDAGRDTYIIGANQNKVVLTPYNSTHREGIQSKAKDNLRDTVELNAGFKGFSAQNNSGQISASYQGTEIVFGGAYQPDIAKLLSFAFYDNKNKALGHQYGVLNVQGVLSLTELDLRHNKTTNYQINLNTNQYTWAEGTGELISHHQSVHRVSTGDGDDMLIVGQNNEVTQANLGAGRNVLSIQGNTSIVHLTHNAGSGLRIHWQGLAWQKLKVLYQDGKLSLFNTASEEQAVVLANANELKAEEVTIQDASGTDHQLNIDLLIQTASQMSTDGAGNSLTTNNNLVNNGMNIALPHI</sequence>
<evidence type="ECO:0000313" key="4">
    <source>
        <dbReference type="EMBL" id="MDE1464315.1"/>
    </source>
</evidence>
<dbReference type="InterPro" id="IPR018511">
    <property type="entry name" value="Hemolysin-typ_Ca-bd_CS"/>
</dbReference>
<dbReference type="PROSITE" id="PS00330">
    <property type="entry name" value="HEMOLYSIN_CALCIUM"/>
    <property type="match status" value="1"/>
</dbReference>
<organism evidence="4 5">
    <name type="scientific">Spartinivicinus poritis</name>
    <dbReference type="NCBI Taxonomy" id="2994640"/>
    <lineage>
        <taxon>Bacteria</taxon>
        <taxon>Pseudomonadati</taxon>
        <taxon>Pseudomonadota</taxon>
        <taxon>Gammaproteobacteria</taxon>
        <taxon>Oceanospirillales</taxon>
        <taxon>Zooshikellaceae</taxon>
        <taxon>Spartinivicinus</taxon>
    </lineage>
</organism>
<accession>A0ABT5UD58</accession>